<evidence type="ECO:0000313" key="3">
    <source>
        <dbReference type="Proteomes" id="UP000566819"/>
    </source>
</evidence>
<dbReference type="Proteomes" id="UP000566819">
    <property type="component" value="Unassembled WGS sequence"/>
</dbReference>
<accession>A0A8H4RIG2</accession>
<feature type="region of interest" description="Disordered" evidence="1">
    <location>
        <begin position="1"/>
        <end position="31"/>
    </location>
</feature>
<gene>
    <name evidence="2" type="ORF">G7Y89_g8940</name>
</gene>
<organism evidence="2 3">
    <name type="scientific">Cudoniella acicularis</name>
    <dbReference type="NCBI Taxonomy" id="354080"/>
    <lineage>
        <taxon>Eukaryota</taxon>
        <taxon>Fungi</taxon>
        <taxon>Dikarya</taxon>
        <taxon>Ascomycota</taxon>
        <taxon>Pezizomycotina</taxon>
        <taxon>Leotiomycetes</taxon>
        <taxon>Helotiales</taxon>
        <taxon>Tricladiaceae</taxon>
        <taxon>Cudoniella</taxon>
    </lineage>
</organism>
<feature type="region of interest" description="Disordered" evidence="1">
    <location>
        <begin position="135"/>
        <end position="189"/>
    </location>
</feature>
<keyword evidence="3" id="KW-1185">Reference proteome</keyword>
<sequence length="364" mass="40918">MPTPSTPQEFKDSFESWPKNSLATRKNPLGPGSSWDMCEIETFQILRKPSKKRFPLLLGPYIREAVARIEEYEEIQSAIRLSGQNWRNCTHQQLSERAGKFASFFTFLAQVLETPLSSDPRREVRSQVTQYSANSVSSALSSSPPQPPSLSSPSSPIQPPKKKMRQDRSSESYIPSDQSDQSSHDHRDKSEITTNACVYELLRCITELLRNKPDPPVYLEWSITHDTFTVEAGALVYSTTNDGSLVHKTKSWYHVDEKPSSVQAQEAAHLIGMFSQGASDGSSLHHETILPLVSAAQNVFSLVFGKFPPEYARYLRDGYQSEDGVFVELDECGMFELQDPSDLRTVFTIIVALHLWLQSVGPKL</sequence>
<name>A0A8H4RIG2_9HELO</name>
<evidence type="ECO:0000256" key="1">
    <source>
        <dbReference type="SAM" id="MobiDB-lite"/>
    </source>
</evidence>
<proteinExistence type="predicted"/>
<dbReference type="EMBL" id="JAAMPI010000706">
    <property type="protein sequence ID" value="KAF4629214.1"/>
    <property type="molecule type" value="Genomic_DNA"/>
</dbReference>
<dbReference type="AlphaFoldDB" id="A0A8H4RIG2"/>
<reference evidence="2 3" key="1">
    <citation type="submission" date="2020-03" db="EMBL/GenBank/DDBJ databases">
        <title>Draft Genome Sequence of Cudoniella acicularis.</title>
        <authorList>
            <person name="Buettner E."/>
            <person name="Kellner H."/>
        </authorList>
    </citation>
    <scope>NUCLEOTIDE SEQUENCE [LARGE SCALE GENOMIC DNA]</scope>
    <source>
        <strain evidence="2 3">DSM 108380</strain>
    </source>
</reference>
<protein>
    <submittedName>
        <fullName evidence="2">Uncharacterized protein</fullName>
    </submittedName>
</protein>
<dbReference type="OrthoDB" id="3508621at2759"/>
<evidence type="ECO:0000313" key="2">
    <source>
        <dbReference type="EMBL" id="KAF4629214.1"/>
    </source>
</evidence>
<comment type="caution">
    <text evidence="2">The sequence shown here is derived from an EMBL/GenBank/DDBJ whole genome shotgun (WGS) entry which is preliminary data.</text>
</comment>